<sequence length="341" mass="39787">MPEVSIVVPAYNRADVIAETLDSVMNQDFTDWECLIIDDHSTDITAQICADYVARDSRFQFYLNKRSKGAQGARNTGIDKATGKYVIFLDSDDLLGSHCLSNRLAFAEQNPGYNYYCFATAVFKKVPYDTDKLWNYLNTNDNDLIRFLRQDMPWHTSGVLWKREVLQAIKGWDEKVSIWQDWDLHVNALLNKKLTYLKSTNEAVDSFYRKDNSEKAISSTEYAGKSFKTKLYLIEKYAELLPLKSEEVRFEFAKLIYRIADQTFRYFDKDVAIQLLRKWMVKLGYSNLFSKSWVWYMKVKLDKSSHQLLKKGAAIIPILYRKKTLLYNKRHHLTATLSSAK</sequence>
<dbReference type="InterPro" id="IPR001173">
    <property type="entry name" value="Glyco_trans_2-like"/>
</dbReference>
<accession>A0A7L5E426</accession>
<gene>
    <name evidence="2" type="ORF">HH214_16580</name>
</gene>
<dbReference type="Gene3D" id="3.90.550.10">
    <property type="entry name" value="Spore Coat Polysaccharide Biosynthesis Protein SpsA, Chain A"/>
    <property type="match status" value="1"/>
</dbReference>
<dbReference type="SUPFAM" id="SSF53448">
    <property type="entry name" value="Nucleotide-diphospho-sugar transferases"/>
    <property type="match status" value="1"/>
</dbReference>
<dbReference type="Pfam" id="PF00535">
    <property type="entry name" value="Glycos_transf_2"/>
    <property type="match status" value="1"/>
</dbReference>
<reference evidence="2 3" key="1">
    <citation type="submission" date="2020-04" db="EMBL/GenBank/DDBJ databases">
        <title>Genome sequencing of novel species.</title>
        <authorList>
            <person name="Heo J."/>
            <person name="Kim S.-J."/>
            <person name="Kim J.-S."/>
            <person name="Hong S.-B."/>
            <person name="Kwon S.-W."/>
        </authorList>
    </citation>
    <scope>NUCLEOTIDE SEQUENCE [LARGE SCALE GENOMIC DNA]</scope>
    <source>
        <strain evidence="2 3">F39-2</strain>
    </source>
</reference>
<keyword evidence="2" id="KW-0808">Transferase</keyword>
<dbReference type="AlphaFoldDB" id="A0A7L5E426"/>
<evidence type="ECO:0000259" key="1">
    <source>
        <dbReference type="Pfam" id="PF00535"/>
    </source>
</evidence>
<dbReference type="EMBL" id="CP051682">
    <property type="protein sequence ID" value="QJD97368.1"/>
    <property type="molecule type" value="Genomic_DNA"/>
</dbReference>
<organism evidence="2 3">
    <name type="scientific">Mucilaginibacter robiniae</name>
    <dbReference type="NCBI Taxonomy" id="2728022"/>
    <lineage>
        <taxon>Bacteria</taxon>
        <taxon>Pseudomonadati</taxon>
        <taxon>Bacteroidota</taxon>
        <taxon>Sphingobacteriia</taxon>
        <taxon>Sphingobacteriales</taxon>
        <taxon>Sphingobacteriaceae</taxon>
        <taxon>Mucilaginibacter</taxon>
    </lineage>
</organism>
<protein>
    <submittedName>
        <fullName evidence="2">Glycosyltransferase family 2 protein</fullName>
    </submittedName>
</protein>
<proteinExistence type="predicted"/>
<dbReference type="Proteomes" id="UP000503278">
    <property type="component" value="Chromosome"/>
</dbReference>
<dbReference type="KEGG" id="mrob:HH214_16580"/>
<feature type="domain" description="Glycosyltransferase 2-like" evidence="1">
    <location>
        <begin position="5"/>
        <end position="132"/>
    </location>
</feature>
<dbReference type="CDD" id="cd00761">
    <property type="entry name" value="Glyco_tranf_GTA_type"/>
    <property type="match status" value="1"/>
</dbReference>
<dbReference type="GO" id="GO:0016740">
    <property type="term" value="F:transferase activity"/>
    <property type="evidence" value="ECO:0007669"/>
    <property type="project" value="UniProtKB-KW"/>
</dbReference>
<dbReference type="InterPro" id="IPR029044">
    <property type="entry name" value="Nucleotide-diphossugar_trans"/>
</dbReference>
<dbReference type="RefSeq" id="WP_169609484.1">
    <property type="nucleotide sequence ID" value="NZ_CP051682.1"/>
</dbReference>
<evidence type="ECO:0000313" key="2">
    <source>
        <dbReference type="EMBL" id="QJD97368.1"/>
    </source>
</evidence>
<evidence type="ECO:0000313" key="3">
    <source>
        <dbReference type="Proteomes" id="UP000503278"/>
    </source>
</evidence>
<dbReference type="InterPro" id="IPR050834">
    <property type="entry name" value="Glycosyltransf_2"/>
</dbReference>
<dbReference type="PANTHER" id="PTHR43685:SF2">
    <property type="entry name" value="GLYCOSYLTRANSFERASE 2-LIKE DOMAIN-CONTAINING PROTEIN"/>
    <property type="match status" value="1"/>
</dbReference>
<keyword evidence="3" id="KW-1185">Reference proteome</keyword>
<name>A0A7L5E426_9SPHI</name>
<dbReference type="PANTHER" id="PTHR43685">
    <property type="entry name" value="GLYCOSYLTRANSFERASE"/>
    <property type="match status" value="1"/>
</dbReference>